<dbReference type="SUPFAM" id="SSF53474">
    <property type="entry name" value="alpha/beta-Hydrolases"/>
    <property type="match status" value="1"/>
</dbReference>
<accession>A0ABN7NI80</accession>
<dbReference type="PANTHER" id="PTHR11610:SF174">
    <property type="entry name" value="MIP30168P"/>
    <property type="match status" value="1"/>
</dbReference>
<evidence type="ECO:0000313" key="8">
    <source>
        <dbReference type="Proteomes" id="UP001153148"/>
    </source>
</evidence>
<dbReference type="Gene3D" id="3.40.50.1820">
    <property type="entry name" value="alpha/beta hydrolase"/>
    <property type="match status" value="1"/>
</dbReference>
<gene>
    <name evidence="7" type="ORF">TPAB3V08_LOCUS2513</name>
</gene>
<evidence type="ECO:0000256" key="5">
    <source>
        <dbReference type="SAM" id="MobiDB-lite"/>
    </source>
</evidence>
<evidence type="ECO:0000256" key="4">
    <source>
        <dbReference type="RuleBase" id="RU004262"/>
    </source>
</evidence>
<dbReference type="PANTHER" id="PTHR11610">
    <property type="entry name" value="LIPASE"/>
    <property type="match status" value="1"/>
</dbReference>
<sequence length="313" mass="35145">MWKTIYRKPPDRDSNSDILIIGNSLYGETEPLDYSTTEVDVSCQQRRRQRQQSPLQQQLQQQLEEQQKDKKPMSVKDLFNTSSCVDPPYTCPHPRIQFYLYTRISKDHPQLLDVTNPKSLFESFFNADNPTKLVIHGFGGGRNLSPSTDMRKAYFEYSDYNILIVDYSTLVKEPCLSQVDWSPRFLSQCVAQLVDYIAEHPRGVPTNKFHLIGYSIGAHVAGLVANYVTTGKLGRITGLDPTILIYMGNNRSRDLDPTDANFVDVIHTGAGILGQWGPNGHVDYYVNGGTSQPGCASSSLFSKNHMIIDTGLG</sequence>
<dbReference type="EMBL" id="CAJPIN010002572">
    <property type="protein sequence ID" value="CAG2055510.1"/>
    <property type="molecule type" value="Genomic_DNA"/>
</dbReference>
<feature type="region of interest" description="Disordered" evidence="5">
    <location>
        <begin position="44"/>
        <end position="73"/>
    </location>
</feature>
<reference evidence="7" key="1">
    <citation type="submission" date="2021-03" db="EMBL/GenBank/DDBJ databases">
        <authorList>
            <person name="Tran Van P."/>
        </authorList>
    </citation>
    <scope>NUCLEOTIDE SEQUENCE</scope>
</reference>
<feature type="domain" description="Lipase" evidence="6">
    <location>
        <begin position="90"/>
        <end position="300"/>
    </location>
</feature>
<evidence type="ECO:0000256" key="1">
    <source>
        <dbReference type="ARBA" id="ARBA00004613"/>
    </source>
</evidence>
<dbReference type="PRINTS" id="PR00821">
    <property type="entry name" value="TAGLIPASE"/>
</dbReference>
<comment type="subcellular location">
    <subcellularLocation>
        <location evidence="1">Secreted</location>
    </subcellularLocation>
</comment>
<organism evidence="7 8">
    <name type="scientific">Timema podura</name>
    <name type="common">Walking stick</name>
    <dbReference type="NCBI Taxonomy" id="61482"/>
    <lineage>
        <taxon>Eukaryota</taxon>
        <taxon>Metazoa</taxon>
        <taxon>Ecdysozoa</taxon>
        <taxon>Arthropoda</taxon>
        <taxon>Hexapoda</taxon>
        <taxon>Insecta</taxon>
        <taxon>Pterygota</taxon>
        <taxon>Neoptera</taxon>
        <taxon>Polyneoptera</taxon>
        <taxon>Phasmatodea</taxon>
        <taxon>Timematodea</taxon>
        <taxon>Timematoidea</taxon>
        <taxon>Timematidae</taxon>
        <taxon>Timema</taxon>
    </lineage>
</organism>
<protein>
    <recommendedName>
        <fullName evidence="6">Lipase domain-containing protein</fullName>
    </recommendedName>
</protein>
<dbReference type="Proteomes" id="UP001153148">
    <property type="component" value="Unassembled WGS sequence"/>
</dbReference>
<proteinExistence type="inferred from homology"/>
<name>A0ABN7NI80_TIMPD</name>
<comment type="caution">
    <text evidence="7">The sequence shown here is derived from an EMBL/GenBank/DDBJ whole genome shotgun (WGS) entry which is preliminary data.</text>
</comment>
<dbReference type="InterPro" id="IPR013818">
    <property type="entry name" value="Lipase"/>
</dbReference>
<keyword evidence="8" id="KW-1185">Reference proteome</keyword>
<evidence type="ECO:0000259" key="6">
    <source>
        <dbReference type="Pfam" id="PF00151"/>
    </source>
</evidence>
<comment type="similarity">
    <text evidence="2 4">Belongs to the AB hydrolase superfamily. Lipase family.</text>
</comment>
<evidence type="ECO:0000256" key="2">
    <source>
        <dbReference type="ARBA" id="ARBA00010701"/>
    </source>
</evidence>
<evidence type="ECO:0000313" key="7">
    <source>
        <dbReference type="EMBL" id="CAG2055510.1"/>
    </source>
</evidence>
<keyword evidence="3" id="KW-0964">Secreted</keyword>
<dbReference type="InterPro" id="IPR000734">
    <property type="entry name" value="TAG_lipase"/>
</dbReference>
<dbReference type="Pfam" id="PF00151">
    <property type="entry name" value="Lipase"/>
    <property type="match status" value="1"/>
</dbReference>
<dbReference type="InterPro" id="IPR029058">
    <property type="entry name" value="AB_hydrolase_fold"/>
</dbReference>
<evidence type="ECO:0000256" key="3">
    <source>
        <dbReference type="ARBA" id="ARBA00022525"/>
    </source>
</evidence>
<feature type="compositionally biased region" description="Low complexity" evidence="5">
    <location>
        <begin position="51"/>
        <end position="64"/>
    </location>
</feature>